<evidence type="ECO:0000313" key="2">
    <source>
        <dbReference type="EMBL" id="KAJ7031121.1"/>
    </source>
</evidence>
<keyword evidence="3" id="KW-1185">Reference proteome</keyword>
<dbReference type="AlphaFoldDB" id="A0AAD6SQ77"/>
<comment type="caution">
    <text evidence="2">The sequence shown here is derived from an EMBL/GenBank/DDBJ whole genome shotgun (WGS) entry which is preliminary data.</text>
</comment>
<gene>
    <name evidence="2" type="ORF">C8F04DRAFT_708161</name>
</gene>
<sequence length="480" mass="54574">MDTNQTRRDRLAQIEAQIVLLEAERKSIQKKLHSLTYPVLSLPFEITSEIFARCLPDACTAENIPSSKHDQPPTAFILTQICRNWRQVALDTPRLWATFRVSLDDWSSIPDLRRRFMEWVGRAKTSPLSFTLHRTSSSDLPSPTIFTPILDLSMQWWDVDLQIPSNVLIMEQFQSHLYGRLPNLQRLRLKTEERIAALVTAFEHAPSLRRVVLERQPRLILLPWRQLTHFTGGDFSGKDCLHVLQSALSLVECKFVGVQGFVDSPLLPHPHLALKVLHLKGYDACATLLGILTLPSLVELSYDDGNASGFKEEFLAFLSHSHPPLQRLSLPSAYQLLLHSASSLPQLAELTVSLQSGDVSDLLDRMRVASFLPNLQSLVLSAWEPTFWSVIQNPGPINYGRLLEVLNCRWSTNQPGPRFRSFQMTWSPDDVHRDKPEENKLLLIPPPDFRLSLLSMLDLVEQGMRISVVVRAGHAEKTWI</sequence>
<dbReference type="SUPFAM" id="SSF52047">
    <property type="entry name" value="RNI-like"/>
    <property type="match status" value="1"/>
</dbReference>
<name>A0AAD6SQ77_9AGAR</name>
<dbReference type="InterPro" id="IPR032675">
    <property type="entry name" value="LRR_dom_sf"/>
</dbReference>
<evidence type="ECO:0008006" key="4">
    <source>
        <dbReference type="Google" id="ProtNLM"/>
    </source>
</evidence>
<feature type="coiled-coil region" evidence="1">
    <location>
        <begin position="4"/>
        <end position="31"/>
    </location>
</feature>
<evidence type="ECO:0000256" key="1">
    <source>
        <dbReference type="SAM" id="Coils"/>
    </source>
</evidence>
<dbReference type="Gene3D" id="3.80.10.10">
    <property type="entry name" value="Ribonuclease Inhibitor"/>
    <property type="match status" value="1"/>
</dbReference>
<dbReference type="Proteomes" id="UP001218188">
    <property type="component" value="Unassembled WGS sequence"/>
</dbReference>
<keyword evidence="1" id="KW-0175">Coiled coil</keyword>
<accession>A0AAD6SQ77</accession>
<proteinExistence type="predicted"/>
<organism evidence="2 3">
    <name type="scientific">Mycena alexandri</name>
    <dbReference type="NCBI Taxonomy" id="1745969"/>
    <lineage>
        <taxon>Eukaryota</taxon>
        <taxon>Fungi</taxon>
        <taxon>Dikarya</taxon>
        <taxon>Basidiomycota</taxon>
        <taxon>Agaricomycotina</taxon>
        <taxon>Agaricomycetes</taxon>
        <taxon>Agaricomycetidae</taxon>
        <taxon>Agaricales</taxon>
        <taxon>Marasmiineae</taxon>
        <taxon>Mycenaceae</taxon>
        <taxon>Mycena</taxon>
    </lineage>
</organism>
<protein>
    <recommendedName>
        <fullName evidence="4">F-box domain-containing protein</fullName>
    </recommendedName>
</protein>
<reference evidence="2" key="1">
    <citation type="submission" date="2023-03" db="EMBL/GenBank/DDBJ databases">
        <title>Massive genome expansion in bonnet fungi (Mycena s.s.) driven by repeated elements and novel gene families across ecological guilds.</title>
        <authorList>
            <consortium name="Lawrence Berkeley National Laboratory"/>
            <person name="Harder C.B."/>
            <person name="Miyauchi S."/>
            <person name="Viragh M."/>
            <person name="Kuo A."/>
            <person name="Thoen E."/>
            <person name="Andreopoulos B."/>
            <person name="Lu D."/>
            <person name="Skrede I."/>
            <person name="Drula E."/>
            <person name="Henrissat B."/>
            <person name="Morin E."/>
            <person name="Kohler A."/>
            <person name="Barry K."/>
            <person name="LaButti K."/>
            <person name="Morin E."/>
            <person name="Salamov A."/>
            <person name="Lipzen A."/>
            <person name="Mereny Z."/>
            <person name="Hegedus B."/>
            <person name="Baldrian P."/>
            <person name="Stursova M."/>
            <person name="Weitz H."/>
            <person name="Taylor A."/>
            <person name="Grigoriev I.V."/>
            <person name="Nagy L.G."/>
            <person name="Martin F."/>
            <person name="Kauserud H."/>
        </authorList>
    </citation>
    <scope>NUCLEOTIDE SEQUENCE</scope>
    <source>
        <strain evidence="2">CBHHK200</strain>
    </source>
</reference>
<dbReference type="EMBL" id="JARJCM010000084">
    <property type="protein sequence ID" value="KAJ7031121.1"/>
    <property type="molecule type" value="Genomic_DNA"/>
</dbReference>
<evidence type="ECO:0000313" key="3">
    <source>
        <dbReference type="Proteomes" id="UP001218188"/>
    </source>
</evidence>